<proteinExistence type="predicted"/>
<dbReference type="SUPFAM" id="SSF88723">
    <property type="entry name" value="PIN domain-like"/>
    <property type="match status" value="1"/>
</dbReference>
<dbReference type="EMBL" id="JABBWK010000106">
    <property type="protein sequence ID" value="KAG1893197.1"/>
    <property type="molecule type" value="Genomic_DNA"/>
</dbReference>
<dbReference type="GO" id="GO:0017108">
    <property type="term" value="F:5'-flap endonuclease activity"/>
    <property type="evidence" value="ECO:0007669"/>
    <property type="project" value="TreeGrafter"/>
</dbReference>
<dbReference type="Gene3D" id="3.40.50.1010">
    <property type="entry name" value="5'-nuclease"/>
    <property type="match status" value="2"/>
</dbReference>
<accession>A0AAD4DSZ6</accession>
<comment type="caution">
    <text evidence="2">The sequence shown here is derived from an EMBL/GenBank/DDBJ whole genome shotgun (WGS) entry which is preliminary data.</text>
</comment>
<evidence type="ECO:0000313" key="2">
    <source>
        <dbReference type="EMBL" id="KAG1893197.1"/>
    </source>
</evidence>
<sequence length="388" mass="42789">MADLWKLLSPVAERETLTKFALEEFKGHVQDKDGLSIMVIGVDAGSWLHTVCTPQYLPFMQSSENPELRRTLMYALVALASAPLHAHFVFGGADRPPIWTAPPWIVGCLQELLQIFGFTWSMADNEAERELASLSKANKICAVLTEDSKTFTFGAKRVIRPAVKSGSEIRVDVYLNPTTPSSDGDEPCGPCFTSTQPNLVHLASFCKSRLGWESEKIHGYLRRRVWQVIFLRAFCQFPANGLCGPPPKPSFCINRQLEIDGGVSAYNLTIFAPSFVTAINQGLQAGCSDICGFSSVHDASQAPDHAAWFQADGGFNVPTRVLKRTAPEQVLDFLDHETPPSHVQSQSRSISPTDWHPRLSAQYAQVSELLWPKDAASAEGSRTSHMNL</sequence>
<dbReference type="AlphaFoldDB" id="A0AAD4DSZ6"/>
<dbReference type="RefSeq" id="XP_041218773.1">
    <property type="nucleotide sequence ID" value="XM_041368346.1"/>
</dbReference>
<dbReference type="InterPro" id="IPR006086">
    <property type="entry name" value="XPG-I_dom"/>
</dbReference>
<dbReference type="InterPro" id="IPR006084">
    <property type="entry name" value="XPG/Rad2"/>
</dbReference>
<keyword evidence="3" id="KW-1185">Reference proteome</keyword>
<dbReference type="InterPro" id="IPR029060">
    <property type="entry name" value="PIN-like_dom_sf"/>
</dbReference>
<dbReference type="Pfam" id="PF00867">
    <property type="entry name" value="XPG_I"/>
    <property type="match status" value="1"/>
</dbReference>
<reference evidence="2" key="1">
    <citation type="journal article" date="2020" name="New Phytol.">
        <title>Comparative genomics reveals dynamic genome evolution in host specialist ectomycorrhizal fungi.</title>
        <authorList>
            <person name="Lofgren L.A."/>
            <person name="Nguyen N.H."/>
            <person name="Vilgalys R."/>
            <person name="Ruytinx J."/>
            <person name="Liao H.L."/>
            <person name="Branco S."/>
            <person name="Kuo A."/>
            <person name="LaButti K."/>
            <person name="Lipzen A."/>
            <person name="Andreopoulos W."/>
            <person name="Pangilinan J."/>
            <person name="Riley R."/>
            <person name="Hundley H."/>
            <person name="Na H."/>
            <person name="Barry K."/>
            <person name="Grigoriev I.V."/>
            <person name="Stajich J.E."/>
            <person name="Kennedy P.G."/>
        </authorList>
    </citation>
    <scope>NUCLEOTIDE SEQUENCE</scope>
    <source>
        <strain evidence="2">FC203</strain>
    </source>
</reference>
<name>A0AAD4DSZ6_9AGAM</name>
<protein>
    <submittedName>
        <fullName evidence="2">PIN domain-like protein</fullName>
    </submittedName>
</protein>
<dbReference type="PRINTS" id="PR00853">
    <property type="entry name" value="XPGRADSUPER"/>
</dbReference>
<dbReference type="PANTHER" id="PTHR11081:SF75">
    <property type="entry name" value="ENDONUCLEASE, PUTATIVE (AFU_ORTHOLOGUE AFUA_3G13260)-RELATED"/>
    <property type="match status" value="1"/>
</dbReference>
<organism evidence="2 3">
    <name type="scientific">Suillus fuscotomentosus</name>
    <dbReference type="NCBI Taxonomy" id="1912939"/>
    <lineage>
        <taxon>Eukaryota</taxon>
        <taxon>Fungi</taxon>
        <taxon>Dikarya</taxon>
        <taxon>Basidiomycota</taxon>
        <taxon>Agaricomycotina</taxon>
        <taxon>Agaricomycetes</taxon>
        <taxon>Agaricomycetidae</taxon>
        <taxon>Boletales</taxon>
        <taxon>Suillineae</taxon>
        <taxon>Suillaceae</taxon>
        <taxon>Suillus</taxon>
    </lineage>
</organism>
<dbReference type="PANTHER" id="PTHR11081">
    <property type="entry name" value="FLAP ENDONUCLEASE FAMILY MEMBER"/>
    <property type="match status" value="1"/>
</dbReference>
<gene>
    <name evidence="2" type="ORF">F5891DRAFT_1196727</name>
</gene>
<evidence type="ECO:0000313" key="3">
    <source>
        <dbReference type="Proteomes" id="UP001195769"/>
    </source>
</evidence>
<feature type="domain" description="XPG-I" evidence="1">
    <location>
        <begin position="117"/>
        <end position="168"/>
    </location>
</feature>
<dbReference type="Proteomes" id="UP001195769">
    <property type="component" value="Unassembled WGS sequence"/>
</dbReference>
<dbReference type="GeneID" id="64662644"/>
<dbReference type="CDD" id="cd09870">
    <property type="entry name" value="PIN_YEN1"/>
    <property type="match status" value="1"/>
</dbReference>
<dbReference type="GO" id="GO:0006974">
    <property type="term" value="P:DNA damage response"/>
    <property type="evidence" value="ECO:0007669"/>
    <property type="project" value="UniProtKB-ARBA"/>
</dbReference>
<evidence type="ECO:0000259" key="1">
    <source>
        <dbReference type="Pfam" id="PF00867"/>
    </source>
</evidence>